<feature type="non-terminal residue" evidence="1">
    <location>
        <position position="1"/>
    </location>
</feature>
<gene>
    <name evidence="1" type="ORF">S01H4_22823</name>
</gene>
<organism evidence="1">
    <name type="scientific">marine sediment metagenome</name>
    <dbReference type="NCBI Taxonomy" id="412755"/>
    <lineage>
        <taxon>unclassified sequences</taxon>
        <taxon>metagenomes</taxon>
        <taxon>ecological metagenomes</taxon>
    </lineage>
</organism>
<protein>
    <recommendedName>
        <fullName evidence="2">Replication protein</fullName>
    </recommendedName>
</protein>
<evidence type="ECO:0000313" key="1">
    <source>
        <dbReference type="EMBL" id="GAG89239.1"/>
    </source>
</evidence>
<evidence type="ECO:0008006" key="2">
    <source>
        <dbReference type="Google" id="ProtNLM"/>
    </source>
</evidence>
<comment type="caution">
    <text evidence="1">The sequence shown here is derived from an EMBL/GenBank/DDBJ whole genome shotgun (WGS) entry which is preliminary data.</text>
</comment>
<dbReference type="AlphaFoldDB" id="X1B0J8"/>
<reference evidence="1" key="1">
    <citation type="journal article" date="2014" name="Front. Microbiol.">
        <title>High frequency of phylogenetically diverse reductive dehalogenase-homologous genes in deep subseafloor sedimentary metagenomes.</title>
        <authorList>
            <person name="Kawai M."/>
            <person name="Futagami T."/>
            <person name="Toyoda A."/>
            <person name="Takaki Y."/>
            <person name="Nishi S."/>
            <person name="Hori S."/>
            <person name="Arai W."/>
            <person name="Tsubouchi T."/>
            <person name="Morono Y."/>
            <person name="Uchiyama I."/>
            <person name="Ito T."/>
            <person name="Fujiyama A."/>
            <person name="Inagaki F."/>
            <person name="Takami H."/>
        </authorList>
    </citation>
    <scope>NUCLEOTIDE SEQUENCE</scope>
    <source>
        <strain evidence="1">Expedition CK06-06</strain>
    </source>
</reference>
<proteinExistence type="predicted"/>
<sequence length="250" mass="29088">AQLQKNKELARGKISEHQSVTRIGAMTPRTPLTAVYDIDLIQRDRKVMQQRMARLWPKAGFQWRIERKPRLTGSYRNQIAPHYHIICTGIPGKEREVARIIRQMWWEVLKSGRPGMSIRTPQVKVIRVYSDRQMASYMAKYVSKKDNKMVSLWLEFCNIASLGRHWGSFGVRAETVFFSADITPEQYVAFKRIVLPKLKRSNKRYARRLRRQSPRLGLSIFGMGVLKEGCRVDLLDSFAYQALVYVLMPG</sequence>
<accession>X1B0J8</accession>
<dbReference type="EMBL" id="BART01010514">
    <property type="protein sequence ID" value="GAG89239.1"/>
    <property type="molecule type" value="Genomic_DNA"/>
</dbReference>
<name>X1B0J8_9ZZZZ</name>